<organism evidence="2 3">
    <name type="scientific">Sphingomonas ursincola</name>
    <dbReference type="NCBI Taxonomy" id="56361"/>
    <lineage>
        <taxon>Bacteria</taxon>
        <taxon>Pseudomonadati</taxon>
        <taxon>Pseudomonadota</taxon>
        <taxon>Alphaproteobacteria</taxon>
        <taxon>Sphingomonadales</taxon>
        <taxon>Sphingomonadaceae</taxon>
        <taxon>Sphingomonas</taxon>
    </lineage>
</organism>
<comment type="caution">
    <text evidence="2">The sequence shown here is derived from an EMBL/GenBank/DDBJ whole genome shotgun (WGS) entry which is preliminary data.</text>
</comment>
<dbReference type="Pfam" id="PF00814">
    <property type="entry name" value="TsaD"/>
    <property type="match status" value="1"/>
</dbReference>
<dbReference type="NCBIfam" id="TIGR03725">
    <property type="entry name" value="T6A_YeaZ"/>
    <property type="match status" value="1"/>
</dbReference>
<accession>A0A7V8RCT2</accession>
<gene>
    <name evidence="2" type="primary">tsaB</name>
    <name evidence="2" type="ORF">FG486_07080</name>
</gene>
<dbReference type="EMBL" id="VDES01000002">
    <property type="protein sequence ID" value="MBA1374096.1"/>
    <property type="molecule type" value="Genomic_DNA"/>
</dbReference>
<dbReference type="RefSeq" id="WP_181267050.1">
    <property type="nucleotide sequence ID" value="NZ_BAAAGB010000001.1"/>
</dbReference>
<evidence type="ECO:0000313" key="2">
    <source>
        <dbReference type="EMBL" id="MBA1374096.1"/>
    </source>
</evidence>
<feature type="domain" description="Gcp-like" evidence="1">
    <location>
        <begin position="37"/>
        <end position="133"/>
    </location>
</feature>
<dbReference type="SUPFAM" id="SSF53067">
    <property type="entry name" value="Actin-like ATPase domain"/>
    <property type="match status" value="1"/>
</dbReference>
<dbReference type="Gene3D" id="3.30.420.40">
    <property type="match status" value="1"/>
</dbReference>
<dbReference type="InterPro" id="IPR022496">
    <property type="entry name" value="T6A_TsaB"/>
</dbReference>
<evidence type="ECO:0000313" key="3">
    <source>
        <dbReference type="Proteomes" id="UP000589292"/>
    </source>
</evidence>
<dbReference type="Proteomes" id="UP000589292">
    <property type="component" value="Unassembled WGS sequence"/>
</dbReference>
<sequence length="214" mass="21747">MLPDHETLLVIDTATEACSVALFEDSELIASDHAVMGRGHAERLVPMIAALPDRGRARAILVNCGPGSFTGVRVGLAAARALGLAWGVPVNGYSTHSLVAAMAFEAHPDAQALDVAMTGGHGEYFVQSFARDGAALSALGSLPPEAASAACVHDLVAGSMAEPLVAARGHGVALTLLPDARRALLLPAPSRGLTADPVYGRGADAKPMAVQGTG</sequence>
<keyword evidence="3" id="KW-1185">Reference proteome</keyword>
<dbReference type="InterPro" id="IPR043129">
    <property type="entry name" value="ATPase_NBD"/>
</dbReference>
<keyword evidence="2" id="KW-0808">Transferase</keyword>
<protein>
    <submittedName>
        <fullName evidence="2">tRNA (Adenosine(37)-N6)-threonylcarbamoyltransferase complex dimerization subunit type 1 TsaB</fullName>
    </submittedName>
</protein>
<dbReference type="AlphaFoldDB" id="A0A7V8RCT2"/>
<dbReference type="GO" id="GO:0002949">
    <property type="term" value="P:tRNA threonylcarbamoyladenosine modification"/>
    <property type="evidence" value="ECO:0007669"/>
    <property type="project" value="InterPro"/>
</dbReference>
<dbReference type="InterPro" id="IPR000905">
    <property type="entry name" value="Gcp-like_dom"/>
</dbReference>
<reference evidence="2 3" key="1">
    <citation type="journal article" date="1994" name="Int. J. Syst. Bacteriol.">
        <title>Phylogenetic positions of novel aerobic, bacteriochlorophyll a-containing bacteria and description of Roseococcus thiosulfatophilus gen. nov., sp. nov., Erythromicrobium ramosum gen. nov., sp. nov., and Erythrobacter litoralis sp. nov.</title>
        <authorList>
            <person name="Yurkov V."/>
            <person name="Stackebrandt E."/>
            <person name="Holmes A."/>
            <person name="Fuerst J.A."/>
            <person name="Hugenholtz P."/>
            <person name="Golecki J."/>
            <person name="Gad'on N."/>
            <person name="Gorlenko V.M."/>
            <person name="Kompantseva E.I."/>
            <person name="Drews G."/>
        </authorList>
    </citation>
    <scope>NUCLEOTIDE SEQUENCE [LARGE SCALE GENOMIC DNA]</scope>
    <source>
        <strain evidence="2 3">KR-99</strain>
    </source>
</reference>
<dbReference type="GO" id="GO:0016740">
    <property type="term" value="F:transferase activity"/>
    <property type="evidence" value="ECO:0007669"/>
    <property type="project" value="UniProtKB-KW"/>
</dbReference>
<evidence type="ECO:0000259" key="1">
    <source>
        <dbReference type="Pfam" id="PF00814"/>
    </source>
</evidence>
<proteinExistence type="predicted"/>
<name>A0A7V8RCT2_9SPHN</name>